<feature type="region of interest" description="Disordered" evidence="1">
    <location>
        <begin position="1"/>
        <end position="40"/>
    </location>
</feature>
<dbReference type="EMBL" id="CADEAL010004080">
    <property type="protein sequence ID" value="CAB1451176.1"/>
    <property type="molecule type" value="Genomic_DNA"/>
</dbReference>
<sequence length="107" mass="12563">MKEETEDEPEEEIEEELQEETADELEEEIEEELEVETADEFEEEINDALEAAISQQQEYRAKLNKLTSENNHVASENKRLQGDLEDAVQQHQKDREACSRLEEQVKK</sequence>
<protein>
    <submittedName>
        <fullName evidence="2">Uncharacterized protein</fullName>
    </submittedName>
</protein>
<reference evidence="2" key="1">
    <citation type="submission" date="2020-03" db="EMBL/GenBank/DDBJ databases">
        <authorList>
            <person name="Weist P."/>
        </authorList>
    </citation>
    <scope>NUCLEOTIDE SEQUENCE</scope>
</reference>
<comment type="caution">
    <text evidence="2">The sequence shown here is derived from an EMBL/GenBank/DDBJ whole genome shotgun (WGS) entry which is preliminary data.</text>
</comment>
<accession>A0A9N7VF34</accession>
<dbReference type="Proteomes" id="UP001153269">
    <property type="component" value="Unassembled WGS sequence"/>
</dbReference>
<keyword evidence="3" id="KW-1185">Reference proteome</keyword>
<evidence type="ECO:0000256" key="1">
    <source>
        <dbReference type="SAM" id="MobiDB-lite"/>
    </source>
</evidence>
<organism evidence="2 3">
    <name type="scientific">Pleuronectes platessa</name>
    <name type="common">European plaice</name>
    <dbReference type="NCBI Taxonomy" id="8262"/>
    <lineage>
        <taxon>Eukaryota</taxon>
        <taxon>Metazoa</taxon>
        <taxon>Chordata</taxon>
        <taxon>Craniata</taxon>
        <taxon>Vertebrata</taxon>
        <taxon>Euteleostomi</taxon>
        <taxon>Actinopterygii</taxon>
        <taxon>Neopterygii</taxon>
        <taxon>Teleostei</taxon>
        <taxon>Neoteleostei</taxon>
        <taxon>Acanthomorphata</taxon>
        <taxon>Carangaria</taxon>
        <taxon>Pleuronectiformes</taxon>
        <taxon>Pleuronectoidei</taxon>
        <taxon>Pleuronectidae</taxon>
        <taxon>Pleuronectes</taxon>
    </lineage>
</organism>
<name>A0A9N7VF34_PLEPL</name>
<evidence type="ECO:0000313" key="2">
    <source>
        <dbReference type="EMBL" id="CAB1451176.1"/>
    </source>
</evidence>
<evidence type="ECO:0000313" key="3">
    <source>
        <dbReference type="Proteomes" id="UP001153269"/>
    </source>
</evidence>
<feature type="region of interest" description="Disordered" evidence="1">
    <location>
        <begin position="67"/>
        <end position="107"/>
    </location>
</feature>
<dbReference type="AlphaFoldDB" id="A0A9N7VF34"/>
<proteinExistence type="predicted"/>
<feature type="compositionally biased region" description="Basic and acidic residues" evidence="1">
    <location>
        <begin position="91"/>
        <end position="107"/>
    </location>
</feature>
<gene>
    <name evidence="2" type="ORF">PLEPLA_LOCUS38869</name>
</gene>